<dbReference type="EMBL" id="CAJJDN010000073">
    <property type="protein sequence ID" value="CAD8100304.1"/>
    <property type="molecule type" value="Genomic_DNA"/>
</dbReference>
<feature type="domain" description="SANT" evidence="6">
    <location>
        <begin position="93"/>
        <end position="139"/>
    </location>
</feature>
<dbReference type="SMART" id="SM00717">
    <property type="entry name" value="SANT"/>
    <property type="match status" value="1"/>
</dbReference>
<protein>
    <submittedName>
        <fullName evidence="8">Uncharacterized protein</fullName>
    </submittedName>
</protein>
<sequence>MMHIKLQILKQEELNFVILNYFTIVEQRSFLQLNDRYTYFKVMNIVLQQIQYFEYHQSWYYLTTIIYIRMISQGNNQEVMLQFNQKQNNRKYWSNDEHKKLNSAVILHGSNWKIVAEYLPGRNASQCEQRWKRIKPKENERNYTQQNWEINQGEICQSLDQNIRKTPWTEDEDKWVLNYWYQMVCYVQKVARKTCFHKFFDKFRKT</sequence>
<dbReference type="CDD" id="cd00167">
    <property type="entry name" value="SANT"/>
    <property type="match status" value="1"/>
</dbReference>
<name>A0A8S1PBN0_9CILI</name>
<evidence type="ECO:0000259" key="7">
    <source>
        <dbReference type="PROSITE" id="PS51294"/>
    </source>
</evidence>
<dbReference type="GO" id="GO:0001006">
    <property type="term" value="F:RNA polymerase III type 3 promoter sequence-specific DNA binding"/>
    <property type="evidence" value="ECO:0007669"/>
    <property type="project" value="TreeGrafter"/>
</dbReference>
<dbReference type="Proteomes" id="UP000692954">
    <property type="component" value="Unassembled WGS sequence"/>
</dbReference>
<dbReference type="GO" id="GO:0042796">
    <property type="term" value="P:snRNA transcription by RNA polymerase III"/>
    <property type="evidence" value="ECO:0007669"/>
    <property type="project" value="TreeGrafter"/>
</dbReference>
<keyword evidence="1" id="KW-0805">Transcription regulation</keyword>
<evidence type="ECO:0000259" key="6">
    <source>
        <dbReference type="PROSITE" id="PS51293"/>
    </source>
</evidence>
<evidence type="ECO:0000313" key="8">
    <source>
        <dbReference type="EMBL" id="CAD8100304.1"/>
    </source>
</evidence>
<dbReference type="PROSITE" id="PS51293">
    <property type="entry name" value="SANT"/>
    <property type="match status" value="1"/>
</dbReference>
<dbReference type="GO" id="GO:0000978">
    <property type="term" value="F:RNA polymerase II cis-regulatory region sequence-specific DNA binding"/>
    <property type="evidence" value="ECO:0007669"/>
    <property type="project" value="TreeGrafter"/>
</dbReference>
<dbReference type="PANTHER" id="PTHR46621:SF1">
    <property type="entry name" value="SNRNA-ACTIVATING PROTEIN COMPLEX SUBUNIT 4"/>
    <property type="match status" value="1"/>
</dbReference>
<dbReference type="InterPro" id="IPR001005">
    <property type="entry name" value="SANT/Myb"/>
</dbReference>
<dbReference type="AlphaFoldDB" id="A0A8S1PBN0"/>
<dbReference type="GO" id="GO:0042795">
    <property type="term" value="P:snRNA transcription by RNA polymerase II"/>
    <property type="evidence" value="ECO:0007669"/>
    <property type="project" value="TreeGrafter"/>
</dbReference>
<dbReference type="Pfam" id="PF00249">
    <property type="entry name" value="Myb_DNA-binding"/>
    <property type="match status" value="1"/>
</dbReference>
<gene>
    <name evidence="8" type="ORF">PSON_ATCC_30995.1.T0730179</name>
</gene>
<dbReference type="PANTHER" id="PTHR46621">
    <property type="entry name" value="SNRNA-ACTIVATING PROTEIN COMPLEX SUBUNIT 4"/>
    <property type="match status" value="1"/>
</dbReference>
<evidence type="ECO:0000313" key="9">
    <source>
        <dbReference type="Proteomes" id="UP000692954"/>
    </source>
</evidence>
<evidence type="ECO:0000256" key="4">
    <source>
        <dbReference type="ARBA" id="ARBA00023242"/>
    </source>
</evidence>
<keyword evidence="9" id="KW-1185">Reference proteome</keyword>
<evidence type="ECO:0000256" key="2">
    <source>
        <dbReference type="ARBA" id="ARBA00023125"/>
    </source>
</evidence>
<keyword evidence="3" id="KW-0804">Transcription</keyword>
<dbReference type="GO" id="GO:0019185">
    <property type="term" value="C:snRNA-activating protein complex"/>
    <property type="evidence" value="ECO:0007669"/>
    <property type="project" value="TreeGrafter"/>
</dbReference>
<keyword evidence="2" id="KW-0238">DNA-binding</keyword>
<proteinExistence type="predicted"/>
<accession>A0A8S1PBN0</accession>
<feature type="domain" description="HTH myb-type" evidence="7">
    <location>
        <begin position="93"/>
        <end position="138"/>
    </location>
</feature>
<comment type="caution">
    <text evidence="8">The sequence shown here is derived from an EMBL/GenBank/DDBJ whole genome shotgun (WGS) entry which is preliminary data.</text>
</comment>
<evidence type="ECO:0000259" key="5">
    <source>
        <dbReference type="PROSITE" id="PS50090"/>
    </source>
</evidence>
<organism evidence="8 9">
    <name type="scientific">Paramecium sonneborni</name>
    <dbReference type="NCBI Taxonomy" id="65129"/>
    <lineage>
        <taxon>Eukaryota</taxon>
        <taxon>Sar</taxon>
        <taxon>Alveolata</taxon>
        <taxon>Ciliophora</taxon>
        <taxon>Intramacronucleata</taxon>
        <taxon>Oligohymenophorea</taxon>
        <taxon>Peniculida</taxon>
        <taxon>Parameciidae</taxon>
        <taxon>Paramecium</taxon>
    </lineage>
</organism>
<dbReference type="InterPro" id="IPR051575">
    <property type="entry name" value="Myb-like_DNA-bd"/>
</dbReference>
<evidence type="ECO:0000256" key="1">
    <source>
        <dbReference type="ARBA" id="ARBA00023015"/>
    </source>
</evidence>
<keyword evidence="4" id="KW-0539">Nucleus</keyword>
<dbReference type="PROSITE" id="PS50090">
    <property type="entry name" value="MYB_LIKE"/>
    <property type="match status" value="1"/>
</dbReference>
<reference evidence="8" key="1">
    <citation type="submission" date="2021-01" db="EMBL/GenBank/DDBJ databases">
        <authorList>
            <consortium name="Genoscope - CEA"/>
            <person name="William W."/>
        </authorList>
    </citation>
    <scope>NUCLEOTIDE SEQUENCE</scope>
</reference>
<dbReference type="PROSITE" id="PS51294">
    <property type="entry name" value="HTH_MYB"/>
    <property type="match status" value="1"/>
</dbReference>
<feature type="domain" description="Myb-like" evidence="5">
    <location>
        <begin position="85"/>
        <end position="135"/>
    </location>
</feature>
<dbReference type="InterPro" id="IPR017884">
    <property type="entry name" value="SANT_dom"/>
</dbReference>
<evidence type="ECO:0000256" key="3">
    <source>
        <dbReference type="ARBA" id="ARBA00023163"/>
    </source>
</evidence>
<dbReference type="InterPro" id="IPR017930">
    <property type="entry name" value="Myb_dom"/>
</dbReference>
<dbReference type="OrthoDB" id="2143914at2759"/>